<accession>D2VS97</accession>
<name>D2VS97_NAEGR</name>
<dbReference type="RefSeq" id="XP_002673131.1">
    <property type="nucleotide sequence ID" value="XM_002673085.1"/>
</dbReference>
<dbReference type="VEuPathDB" id="AmoebaDB:NAEGRDRAFT_71863"/>
<sequence>MSIKHHQENSLESSSKKRKYSSSLTDENLVNIELIDFNVNFPSHMLEKFKSKRKKAFSNEIDNVDNISGFKNPFDVKICHSLGCIIVSDHGNDRIQFFCLMSRNLMKSIIMPATPVYIDVVENDTGVVGGNSLIISCCDGHVYKYSLFEMLNHQQPNELKHVWKSQLFDGPAGLQHYGNAIYFCDPYLKFSILSLSDGKVLEQMDFGFCVWNVQVINEFTLLLTNQDEKYLSILKKINETEWKSVKEIHFNDFFYALFDTISYKIITVNTDCIKVMDMEGRLESVSDISNNSKNSELIQESYVGGCTLNSYNGELYFADYCNNVLRIFRY</sequence>
<dbReference type="Proteomes" id="UP000006671">
    <property type="component" value="Unassembled WGS sequence"/>
</dbReference>
<dbReference type="InterPro" id="IPR011044">
    <property type="entry name" value="Quino_amine_DH_bsu"/>
</dbReference>
<dbReference type="AlphaFoldDB" id="D2VS97"/>
<dbReference type="EMBL" id="GG738893">
    <property type="protein sequence ID" value="EFC40387.1"/>
    <property type="molecule type" value="Genomic_DNA"/>
</dbReference>
<dbReference type="GeneID" id="8854841"/>
<dbReference type="KEGG" id="ngr:NAEGRDRAFT_71863"/>
<reference evidence="1 2" key="1">
    <citation type="journal article" date="2010" name="Cell">
        <title>The genome of Naegleria gruberi illuminates early eukaryotic versatility.</title>
        <authorList>
            <person name="Fritz-Laylin L.K."/>
            <person name="Prochnik S.E."/>
            <person name="Ginger M.L."/>
            <person name="Dacks J.B."/>
            <person name="Carpenter M.L."/>
            <person name="Field M.C."/>
            <person name="Kuo A."/>
            <person name="Paredez A."/>
            <person name="Chapman J."/>
            <person name="Pham J."/>
            <person name="Shu S."/>
            <person name="Neupane R."/>
            <person name="Cipriano M."/>
            <person name="Mancuso J."/>
            <person name="Tu H."/>
            <person name="Salamov A."/>
            <person name="Lindquist E."/>
            <person name="Shapiro H."/>
            <person name="Lucas S."/>
            <person name="Grigoriev I.V."/>
            <person name="Cande W.Z."/>
            <person name="Fulton C."/>
            <person name="Rokhsar D.S."/>
            <person name="Dawson S.C."/>
        </authorList>
    </citation>
    <scope>NUCLEOTIDE SEQUENCE [LARGE SCALE GENOMIC DNA]</scope>
    <source>
        <strain evidence="1 2">NEG-M</strain>
    </source>
</reference>
<organism evidence="2">
    <name type="scientific">Naegleria gruberi</name>
    <name type="common">Amoeba</name>
    <dbReference type="NCBI Taxonomy" id="5762"/>
    <lineage>
        <taxon>Eukaryota</taxon>
        <taxon>Discoba</taxon>
        <taxon>Heterolobosea</taxon>
        <taxon>Tetramitia</taxon>
        <taxon>Eutetramitia</taxon>
        <taxon>Vahlkampfiidae</taxon>
        <taxon>Naegleria</taxon>
    </lineage>
</organism>
<proteinExistence type="predicted"/>
<keyword evidence="2" id="KW-1185">Reference proteome</keyword>
<evidence type="ECO:0000313" key="1">
    <source>
        <dbReference type="EMBL" id="EFC40387.1"/>
    </source>
</evidence>
<protein>
    <submittedName>
        <fullName evidence="1">Predicted protein</fullName>
    </submittedName>
</protein>
<dbReference type="InParanoid" id="D2VS97"/>
<gene>
    <name evidence="1" type="ORF">NAEGRDRAFT_71863</name>
</gene>
<dbReference type="OrthoDB" id="111250at2759"/>
<evidence type="ECO:0000313" key="2">
    <source>
        <dbReference type="Proteomes" id="UP000006671"/>
    </source>
</evidence>
<dbReference type="SUPFAM" id="SSF50969">
    <property type="entry name" value="YVTN repeat-like/Quinoprotein amine dehydrogenase"/>
    <property type="match status" value="1"/>
</dbReference>